<dbReference type="GO" id="GO:0007165">
    <property type="term" value="P:signal transduction"/>
    <property type="evidence" value="ECO:0007669"/>
    <property type="project" value="UniProtKB-KW"/>
</dbReference>
<reference evidence="11 12" key="1">
    <citation type="submission" date="2019-08" db="EMBL/GenBank/DDBJ databases">
        <title>Amphibian skin-associated Pigmentiphaga: genome sequence and occurrence across geography and hosts.</title>
        <authorList>
            <person name="Bletz M.C."/>
            <person name="Bunk B."/>
            <person name="Sproeer C."/>
            <person name="Biwer P."/>
            <person name="Reiter S."/>
            <person name="Rabemananjara F.C.E."/>
            <person name="Schulz S."/>
            <person name="Overmann J."/>
            <person name="Vences M."/>
        </authorList>
    </citation>
    <scope>NUCLEOTIDE SEQUENCE [LARGE SCALE GENOMIC DNA]</scope>
    <source>
        <strain evidence="11 12">Mada1488</strain>
    </source>
</reference>
<proteinExistence type="inferred from homology"/>
<dbReference type="PANTHER" id="PTHR32089">
    <property type="entry name" value="METHYL-ACCEPTING CHEMOTAXIS PROTEIN MCPB"/>
    <property type="match status" value="1"/>
</dbReference>
<dbReference type="SUPFAM" id="SSF58104">
    <property type="entry name" value="Methyl-accepting chemotaxis protein (MCP) signaling domain"/>
    <property type="match status" value="1"/>
</dbReference>
<comment type="subcellular location">
    <subcellularLocation>
        <location evidence="1">Cell membrane</location>
        <topology evidence="1">Multi-pass membrane protein</topology>
    </subcellularLocation>
</comment>
<dbReference type="EMBL" id="CP043046">
    <property type="protein sequence ID" value="QEI07335.1"/>
    <property type="molecule type" value="Genomic_DNA"/>
</dbReference>
<organism evidence="11 12">
    <name type="scientific">Pigmentiphaga aceris</name>
    <dbReference type="NCBI Taxonomy" id="1940612"/>
    <lineage>
        <taxon>Bacteria</taxon>
        <taxon>Pseudomonadati</taxon>
        <taxon>Pseudomonadota</taxon>
        <taxon>Betaproteobacteria</taxon>
        <taxon>Burkholderiales</taxon>
        <taxon>Alcaligenaceae</taxon>
        <taxon>Pigmentiphaga</taxon>
    </lineage>
</organism>
<gene>
    <name evidence="11" type="ORF">FXN63_16900</name>
</gene>
<dbReference type="InterPro" id="IPR033480">
    <property type="entry name" value="sCache_2"/>
</dbReference>
<dbReference type="InterPro" id="IPR004090">
    <property type="entry name" value="Chemotax_Me-accpt_rcpt"/>
</dbReference>
<evidence type="ECO:0000256" key="6">
    <source>
        <dbReference type="ARBA" id="ARBA00023224"/>
    </source>
</evidence>
<dbReference type="Pfam" id="PF00015">
    <property type="entry name" value="MCPsignal"/>
    <property type="match status" value="1"/>
</dbReference>
<feature type="transmembrane region" description="Helical" evidence="9">
    <location>
        <begin position="221"/>
        <end position="241"/>
    </location>
</feature>
<keyword evidence="4 9" id="KW-1133">Transmembrane helix</keyword>
<dbReference type="KEGG" id="pacr:FXN63_16900"/>
<evidence type="ECO:0000256" key="8">
    <source>
        <dbReference type="PROSITE-ProRule" id="PRU00284"/>
    </source>
</evidence>
<keyword evidence="3 9" id="KW-0812">Transmembrane</keyword>
<comment type="similarity">
    <text evidence="7">Belongs to the methyl-accepting chemotaxis (MCP) protein family.</text>
</comment>
<evidence type="ECO:0000313" key="11">
    <source>
        <dbReference type="EMBL" id="QEI07335.1"/>
    </source>
</evidence>
<evidence type="ECO:0000256" key="9">
    <source>
        <dbReference type="SAM" id="Phobius"/>
    </source>
</evidence>
<evidence type="ECO:0000313" key="12">
    <source>
        <dbReference type="Proteomes" id="UP000325161"/>
    </source>
</evidence>
<dbReference type="AlphaFoldDB" id="A0A5C0AYQ6"/>
<dbReference type="GO" id="GO:0005886">
    <property type="term" value="C:plasma membrane"/>
    <property type="evidence" value="ECO:0007669"/>
    <property type="project" value="UniProtKB-SubCell"/>
</dbReference>
<dbReference type="Pfam" id="PF17200">
    <property type="entry name" value="sCache_2"/>
    <property type="match status" value="1"/>
</dbReference>
<accession>A0A5C0AYQ6</accession>
<keyword evidence="2" id="KW-1003">Cell membrane</keyword>
<feature type="domain" description="Methyl-accepting transducer" evidence="10">
    <location>
        <begin position="300"/>
        <end position="536"/>
    </location>
</feature>
<keyword evidence="6 8" id="KW-0807">Transducer</keyword>
<evidence type="ECO:0000256" key="3">
    <source>
        <dbReference type="ARBA" id="ARBA00022692"/>
    </source>
</evidence>
<evidence type="ECO:0000256" key="1">
    <source>
        <dbReference type="ARBA" id="ARBA00004651"/>
    </source>
</evidence>
<dbReference type="GO" id="GO:0004888">
    <property type="term" value="F:transmembrane signaling receptor activity"/>
    <property type="evidence" value="ECO:0007669"/>
    <property type="project" value="InterPro"/>
</dbReference>
<evidence type="ECO:0000256" key="5">
    <source>
        <dbReference type="ARBA" id="ARBA00023136"/>
    </source>
</evidence>
<dbReference type="GO" id="GO:0006935">
    <property type="term" value="P:chemotaxis"/>
    <property type="evidence" value="ECO:0007669"/>
    <property type="project" value="InterPro"/>
</dbReference>
<sequence>MSSAPIFASDAGSGVKLRSPARSAARNGYSLRAKLLSLVVFAVAVLVALQVWALYTQRDILLDNKRTEILSIAQASLNLISKYHEAARSGKMSEAEAQRLAAEAVANLRYGGADGKEGYTFIFGKDARYQSHGVNPKAGELDPKASKIGAESLYDFTMRNFALARKNGGVHFQELNFPRPGGQVPVPKINVYVEYAPWEWLIGTGMYIDDIEKNVQERAMLTLGIGVVLIGLLLGIGWLIVRNVTRQIGDDPRNVISALERAAAGDLTQTFPNAPAGSILAGFGATSAATRSVLSQVREEASAMKRDANRIAESVAQVSTAASAQSEATSSVAAAVEQLTVSVGHISEAALETQRNSENVTEKCRASQHEVETSTAGMKRIATAVGQASDKIGGLASRAEQISAIAASIKEIASQTNLLALNAAIEAARAGEHGRGFSVVADEVRKLAERTASATVEIEETVGAVQRETRESTATMAHILPMMSEGASATEQVARALNEIGTSADVSLERVREVAHATREQSSASTSIAQQVESIAQMVEQTTAAMGETARSADEVSAMAGRLDELVARFKV</sequence>
<dbReference type="SMART" id="SM01049">
    <property type="entry name" value="Cache_2"/>
    <property type="match status" value="1"/>
</dbReference>
<evidence type="ECO:0000256" key="2">
    <source>
        <dbReference type="ARBA" id="ARBA00022475"/>
    </source>
</evidence>
<keyword evidence="5 9" id="KW-0472">Membrane</keyword>
<dbReference type="RefSeq" id="WP_148816382.1">
    <property type="nucleotide sequence ID" value="NZ_CP043046.1"/>
</dbReference>
<dbReference type="SMART" id="SM00283">
    <property type="entry name" value="MA"/>
    <property type="match status" value="1"/>
</dbReference>
<evidence type="ECO:0000259" key="10">
    <source>
        <dbReference type="PROSITE" id="PS50111"/>
    </source>
</evidence>
<dbReference type="InterPro" id="IPR004089">
    <property type="entry name" value="MCPsignal_dom"/>
</dbReference>
<dbReference type="Gene3D" id="3.30.450.20">
    <property type="entry name" value="PAS domain"/>
    <property type="match status" value="1"/>
</dbReference>
<dbReference type="PROSITE" id="PS50111">
    <property type="entry name" value="CHEMOTAXIS_TRANSDUC_2"/>
    <property type="match status" value="1"/>
</dbReference>
<dbReference type="PANTHER" id="PTHR32089:SF112">
    <property type="entry name" value="LYSOZYME-LIKE PROTEIN-RELATED"/>
    <property type="match status" value="1"/>
</dbReference>
<dbReference type="CDD" id="cd11386">
    <property type="entry name" value="MCP_signal"/>
    <property type="match status" value="1"/>
</dbReference>
<dbReference type="Gene3D" id="1.10.287.950">
    <property type="entry name" value="Methyl-accepting chemotaxis protein"/>
    <property type="match status" value="1"/>
</dbReference>
<evidence type="ECO:0000256" key="4">
    <source>
        <dbReference type="ARBA" id="ARBA00022989"/>
    </source>
</evidence>
<dbReference type="Proteomes" id="UP000325161">
    <property type="component" value="Chromosome"/>
</dbReference>
<evidence type="ECO:0000256" key="7">
    <source>
        <dbReference type="ARBA" id="ARBA00029447"/>
    </source>
</evidence>
<name>A0A5C0AYQ6_9BURK</name>
<protein>
    <submittedName>
        <fullName evidence="11">Methyl-accepting chemotaxis protein</fullName>
    </submittedName>
</protein>
<dbReference type="OrthoDB" id="9806477at2"/>
<keyword evidence="12" id="KW-1185">Reference proteome</keyword>
<feature type="transmembrane region" description="Helical" evidence="9">
    <location>
        <begin position="35"/>
        <end position="55"/>
    </location>
</feature>
<dbReference type="PRINTS" id="PR00260">
    <property type="entry name" value="CHEMTRNSDUCR"/>
</dbReference>
<dbReference type="FunFam" id="1.10.287.950:FF:000001">
    <property type="entry name" value="Methyl-accepting chemotaxis sensory transducer"/>
    <property type="match status" value="1"/>
</dbReference>